<dbReference type="InterPro" id="IPR043129">
    <property type="entry name" value="ATPase_NBD"/>
</dbReference>
<sequence length="338" mass="36152">MNSIDIGIDLGTATVLVYNGAHGIVLREPSVVAINTRTGDVLSVGDEAHDMLGKTPAKITAIRPLEDGVISDYKMTEAMIKYFMKKACPNNMMKPRVALCVPSLITGVEAQAAVDAAVQAGARSVYLIEEPVAAAIGAGIDISRPNGNLILDIGGGTSDIAVLSLNGIVCKTSIKLAGDKFNAAIIKYMRSRYNVLLGERMAERVKIAIASVDRDAEDASYEVKGRHLATGLPTKVLLTRKELYPVMVELVDEIRAAVHSVVERTPPELVGDIFTNGMVMTGGGAMLHGMDVYMSRELKMPVRLAENPVECVAVGTGLSFQYIDQLVDGFVASSTHRH</sequence>
<dbReference type="Gene3D" id="3.30.420.40">
    <property type="match status" value="2"/>
</dbReference>
<evidence type="ECO:0000313" key="7">
    <source>
        <dbReference type="EMBL" id="RLL10645.1"/>
    </source>
</evidence>
<dbReference type="AlphaFoldDB" id="A0A498D042"/>
<comment type="subcellular location">
    <subcellularLocation>
        <location evidence="6">Cytoplasm</location>
    </subcellularLocation>
    <text evidence="6">Membrane-associated.</text>
</comment>
<reference evidence="7 8" key="1">
    <citation type="submission" date="2018-10" db="EMBL/GenBank/DDBJ databases">
        <title>Anaerotruncus faecis sp. nov., isolated from human feces.</title>
        <authorList>
            <person name="Wang Y.-J."/>
        </authorList>
    </citation>
    <scope>NUCLEOTIDE SEQUENCE [LARGE SCALE GENOMIC DNA]</scope>
    <source>
        <strain evidence="7 8">22A2-44</strain>
    </source>
</reference>
<protein>
    <recommendedName>
        <fullName evidence="6">Cell shape-determining protein MreB</fullName>
    </recommendedName>
</protein>
<comment type="subunit">
    <text evidence="6">Forms polymers.</text>
</comment>
<dbReference type="PRINTS" id="PR01652">
    <property type="entry name" value="SHAPEPROTEIN"/>
</dbReference>
<gene>
    <name evidence="6" type="primary">mreB</name>
    <name evidence="7" type="ORF">D4A47_08360</name>
</gene>
<dbReference type="Proteomes" id="UP000276301">
    <property type="component" value="Unassembled WGS sequence"/>
</dbReference>
<evidence type="ECO:0000256" key="2">
    <source>
        <dbReference type="ARBA" id="ARBA00022741"/>
    </source>
</evidence>
<comment type="caution">
    <text evidence="7">The sequence shown here is derived from an EMBL/GenBank/DDBJ whole genome shotgun (WGS) entry which is preliminary data.</text>
</comment>
<keyword evidence="4 6" id="KW-0133">Cell shape</keyword>
<keyword evidence="8" id="KW-1185">Reference proteome</keyword>
<keyword evidence="2 6" id="KW-0547">Nucleotide-binding</keyword>
<dbReference type="Pfam" id="PF06723">
    <property type="entry name" value="MreB_Mbl"/>
    <property type="match status" value="1"/>
</dbReference>
<feature type="binding site" evidence="6">
    <location>
        <begin position="203"/>
        <end position="206"/>
    </location>
    <ligand>
        <name>ATP</name>
        <dbReference type="ChEBI" id="CHEBI:30616"/>
    </ligand>
</feature>
<evidence type="ECO:0000313" key="8">
    <source>
        <dbReference type="Proteomes" id="UP000276301"/>
    </source>
</evidence>
<accession>A0A498D042</accession>
<dbReference type="GO" id="GO:0005524">
    <property type="term" value="F:ATP binding"/>
    <property type="evidence" value="ECO:0007669"/>
    <property type="project" value="UniProtKB-KW"/>
</dbReference>
<dbReference type="NCBIfam" id="NF010539">
    <property type="entry name" value="PRK13927.1"/>
    <property type="match status" value="1"/>
</dbReference>
<dbReference type="InterPro" id="IPR004753">
    <property type="entry name" value="MreB"/>
</dbReference>
<dbReference type="PANTHER" id="PTHR42749">
    <property type="entry name" value="CELL SHAPE-DETERMINING PROTEIN MREB"/>
    <property type="match status" value="1"/>
</dbReference>
<dbReference type="SUPFAM" id="SSF53067">
    <property type="entry name" value="Actin-like ATPase domain"/>
    <property type="match status" value="2"/>
</dbReference>
<comment type="caution">
    <text evidence="6">Lacks conserved residue(s) required for the propagation of feature annotation.</text>
</comment>
<dbReference type="RefSeq" id="WP_101549326.1">
    <property type="nucleotide sequence ID" value="NZ_DBFBJK010000211.1"/>
</dbReference>
<evidence type="ECO:0000256" key="5">
    <source>
        <dbReference type="ARBA" id="ARBA00023458"/>
    </source>
</evidence>
<proteinExistence type="inferred from homology"/>
<dbReference type="PANTHER" id="PTHR42749:SF4">
    <property type="entry name" value="CELL SHAPE-DETERMINING PROTEIN MBL"/>
    <property type="match status" value="1"/>
</dbReference>
<dbReference type="CDD" id="cd10225">
    <property type="entry name" value="ASKHA_NBD_MreB-like"/>
    <property type="match status" value="1"/>
</dbReference>
<evidence type="ECO:0000256" key="1">
    <source>
        <dbReference type="ARBA" id="ARBA00022490"/>
    </source>
</evidence>
<organism evidence="7 8">
    <name type="scientific">Anaerotruncus massiliensis</name>
    <name type="common">ex Liu et al. 2021</name>
    <dbReference type="NCBI Taxonomy" id="2321404"/>
    <lineage>
        <taxon>Bacteria</taxon>
        <taxon>Bacillati</taxon>
        <taxon>Bacillota</taxon>
        <taxon>Clostridia</taxon>
        <taxon>Eubacteriales</taxon>
        <taxon>Oscillospiraceae</taxon>
        <taxon>Anaerotruncus</taxon>
    </lineage>
</organism>
<keyword evidence="1 6" id="KW-0963">Cytoplasm</keyword>
<evidence type="ECO:0000256" key="6">
    <source>
        <dbReference type="HAMAP-Rule" id="MF_02207"/>
    </source>
</evidence>
<dbReference type="NCBIfam" id="TIGR00904">
    <property type="entry name" value="mreB"/>
    <property type="match status" value="1"/>
</dbReference>
<name>A0A498D042_9FIRM</name>
<dbReference type="GO" id="GO:0000902">
    <property type="term" value="P:cell morphogenesis"/>
    <property type="evidence" value="ECO:0007669"/>
    <property type="project" value="InterPro"/>
</dbReference>
<comment type="function">
    <text evidence="6">Forms membrane-associated dynamic filaments that are essential for cell shape determination. Acts by regulating cell wall synthesis and cell elongation, and thus cell shape. A feedback loop between cell geometry and MreB localization may maintain elongated cell shape by targeting cell wall growth to regions of negative cell wall curvature.</text>
</comment>
<keyword evidence="3 6" id="KW-0067">ATP-binding</keyword>
<dbReference type="GO" id="GO:0008360">
    <property type="term" value="P:regulation of cell shape"/>
    <property type="evidence" value="ECO:0007669"/>
    <property type="project" value="UniProtKB-UniRule"/>
</dbReference>
<comment type="similarity">
    <text evidence="5 6">Belongs to the FtsA/MreB family.</text>
</comment>
<dbReference type="EMBL" id="RCHT01000013">
    <property type="protein sequence ID" value="RLL10645.1"/>
    <property type="molecule type" value="Genomic_DNA"/>
</dbReference>
<feature type="binding site" evidence="6">
    <location>
        <begin position="155"/>
        <end position="157"/>
    </location>
    <ligand>
        <name>ATP</name>
        <dbReference type="ChEBI" id="CHEBI:30616"/>
    </ligand>
</feature>
<evidence type="ECO:0000256" key="3">
    <source>
        <dbReference type="ARBA" id="ARBA00022840"/>
    </source>
</evidence>
<dbReference type="HAMAP" id="MF_02207">
    <property type="entry name" value="MreB"/>
    <property type="match status" value="1"/>
</dbReference>
<dbReference type="GO" id="GO:0005737">
    <property type="term" value="C:cytoplasm"/>
    <property type="evidence" value="ECO:0007669"/>
    <property type="project" value="UniProtKB-SubCell"/>
</dbReference>
<evidence type="ECO:0000256" key="4">
    <source>
        <dbReference type="ARBA" id="ARBA00022960"/>
    </source>
</evidence>
<dbReference type="InterPro" id="IPR056546">
    <property type="entry name" value="MreB_MamK-like"/>
</dbReference>